<dbReference type="Pfam" id="PF00480">
    <property type="entry name" value="ROK"/>
    <property type="match status" value="1"/>
</dbReference>
<dbReference type="InterPro" id="IPR036388">
    <property type="entry name" value="WH-like_DNA-bd_sf"/>
</dbReference>
<keyword evidence="3" id="KW-1185">Reference proteome</keyword>
<accession>A0A6N9Z653</accession>
<dbReference type="PANTHER" id="PTHR18964:SF149">
    <property type="entry name" value="BIFUNCTIONAL UDP-N-ACETYLGLUCOSAMINE 2-EPIMERASE_N-ACETYLMANNOSAMINE KINASE"/>
    <property type="match status" value="1"/>
</dbReference>
<sequence length="410" mass="43667">MPVSRSINQDDLRNHNMSVVLSTMARSRVPLSRAALAKQTGLTKATLSLLSDILLKNRVIRQLEPAAVVSYGRPSTPLAFRPGRWVGLGMQINTDGFGYTVLDIDGTVTASEWRDRPMGDVDPDEIFAELDAMMRPVEERLAADGAVVTGCELALPGLVADGNRLLVARNFGWRDIDLNRYAVVSRLGAVADNEATLAAIAQIPGFAAQRSSDDWPIGPSDSFVYVSTDVGIGGAYVREGQIVRGDHGFAGEIGHMCVDVHGALCRCGRHGCLEMFAGRRAVMLSSGLASDAATAVDAGMPARLIEAWHAGDTGAALAVENALAALAAAIASTVNVVDVSNVMVGGLWSGFGDDLRADLERRVQSQILARDAVKVRLMFPPVTEHPAMYGAAVMGLHRFTGDPMRFLESA</sequence>
<comment type="similarity">
    <text evidence="1">Belongs to the ROK (NagC/XylR) family.</text>
</comment>
<dbReference type="InterPro" id="IPR043129">
    <property type="entry name" value="ATPase_NBD"/>
</dbReference>
<dbReference type="InterPro" id="IPR036390">
    <property type="entry name" value="WH_DNA-bd_sf"/>
</dbReference>
<dbReference type="Gene3D" id="1.10.10.10">
    <property type="entry name" value="Winged helix-like DNA-binding domain superfamily/Winged helix DNA-binding domain"/>
    <property type="match status" value="1"/>
</dbReference>
<comment type="caution">
    <text evidence="2">The sequence shown here is derived from an EMBL/GenBank/DDBJ whole genome shotgun (WGS) entry which is preliminary data.</text>
</comment>
<protein>
    <submittedName>
        <fullName evidence="2">ROK family protein</fullName>
    </submittedName>
</protein>
<dbReference type="Proteomes" id="UP000469194">
    <property type="component" value="Unassembled WGS sequence"/>
</dbReference>
<dbReference type="RefSeq" id="WP_163231798.1">
    <property type="nucleotide sequence ID" value="NZ_WHZW01000016.1"/>
</dbReference>
<dbReference type="SUPFAM" id="SSF53067">
    <property type="entry name" value="Actin-like ATPase domain"/>
    <property type="match status" value="2"/>
</dbReference>
<dbReference type="InterPro" id="IPR000600">
    <property type="entry name" value="ROK"/>
</dbReference>
<evidence type="ECO:0000256" key="1">
    <source>
        <dbReference type="ARBA" id="ARBA00006479"/>
    </source>
</evidence>
<gene>
    <name evidence="2" type="ORF">GFD25_08300</name>
</gene>
<proteinExistence type="inferred from homology"/>
<dbReference type="PANTHER" id="PTHR18964">
    <property type="entry name" value="ROK (REPRESSOR, ORF, KINASE) FAMILY"/>
    <property type="match status" value="1"/>
</dbReference>
<dbReference type="Gene3D" id="3.30.420.40">
    <property type="match status" value="2"/>
</dbReference>
<dbReference type="AlphaFoldDB" id="A0A6N9Z653"/>
<name>A0A6N9Z653_9BIFI</name>
<dbReference type="SUPFAM" id="SSF46785">
    <property type="entry name" value="Winged helix' DNA-binding domain"/>
    <property type="match status" value="1"/>
</dbReference>
<evidence type="ECO:0000313" key="3">
    <source>
        <dbReference type="Proteomes" id="UP000469194"/>
    </source>
</evidence>
<reference evidence="2 3" key="1">
    <citation type="submission" date="2019-10" db="EMBL/GenBank/DDBJ databases">
        <title>Bifidobacterium from non-human primates.</title>
        <authorList>
            <person name="Modesto M."/>
        </authorList>
    </citation>
    <scope>NUCLEOTIDE SEQUENCE [LARGE SCALE GENOMIC DNA]</scope>
    <source>
        <strain evidence="2 3">TRE17</strain>
    </source>
</reference>
<organism evidence="2 3">
    <name type="scientific">Bifidobacterium aerophilum</name>
    <dbReference type="NCBI Taxonomy" id="1798155"/>
    <lineage>
        <taxon>Bacteria</taxon>
        <taxon>Bacillati</taxon>
        <taxon>Actinomycetota</taxon>
        <taxon>Actinomycetes</taxon>
        <taxon>Bifidobacteriales</taxon>
        <taxon>Bifidobacteriaceae</taxon>
        <taxon>Bifidobacterium</taxon>
    </lineage>
</organism>
<dbReference type="EMBL" id="WHZW01000016">
    <property type="protein sequence ID" value="NEG89981.1"/>
    <property type="molecule type" value="Genomic_DNA"/>
</dbReference>
<evidence type="ECO:0000313" key="2">
    <source>
        <dbReference type="EMBL" id="NEG89981.1"/>
    </source>
</evidence>